<accession>A0A4Q1KUA0</accession>
<dbReference type="AlphaFoldDB" id="A0A4Q1KUA0"/>
<dbReference type="RefSeq" id="WP_129429588.1">
    <property type="nucleotide sequence ID" value="NZ_JOFV01000013.1"/>
</dbReference>
<gene>
    <name evidence="2" type="ORF">EQW73_14070</name>
    <name evidence="3" type="ORF">EQW78_10830</name>
</gene>
<dbReference type="InterPro" id="IPR036390">
    <property type="entry name" value="WH_DNA-bd_sf"/>
</dbReference>
<evidence type="ECO:0000256" key="1">
    <source>
        <dbReference type="SAM" id="MobiDB-lite"/>
    </source>
</evidence>
<dbReference type="EMBL" id="SDJQ01000013">
    <property type="protein sequence ID" value="RXR33783.1"/>
    <property type="molecule type" value="Genomic_DNA"/>
</dbReference>
<feature type="region of interest" description="Disordered" evidence="1">
    <location>
        <begin position="1"/>
        <end position="50"/>
    </location>
</feature>
<organism evidence="3 4">
    <name type="scientific">Oerskovia turbata</name>
    <dbReference type="NCBI Taxonomy" id="1713"/>
    <lineage>
        <taxon>Bacteria</taxon>
        <taxon>Bacillati</taxon>
        <taxon>Actinomycetota</taxon>
        <taxon>Actinomycetes</taxon>
        <taxon>Micrococcales</taxon>
        <taxon>Cellulomonadaceae</taxon>
        <taxon>Oerskovia</taxon>
    </lineage>
</organism>
<proteinExistence type="predicted"/>
<evidence type="ECO:0000313" key="3">
    <source>
        <dbReference type="EMBL" id="RXR33783.1"/>
    </source>
</evidence>
<dbReference type="EMBL" id="SDJR01000009">
    <property type="protein sequence ID" value="RXR23747.1"/>
    <property type="molecule type" value="Genomic_DNA"/>
</dbReference>
<comment type="caution">
    <text evidence="3">The sequence shown here is derived from an EMBL/GenBank/DDBJ whole genome shotgun (WGS) entry which is preliminary data.</text>
</comment>
<evidence type="ECO:0000313" key="4">
    <source>
        <dbReference type="Proteomes" id="UP000289805"/>
    </source>
</evidence>
<dbReference type="InterPro" id="IPR036388">
    <property type="entry name" value="WH-like_DNA-bd_sf"/>
</dbReference>
<name>A0A4Q1KUA0_9CELL</name>
<protein>
    <submittedName>
        <fullName evidence="3">ArsR family transcriptional regulator</fullName>
    </submittedName>
</protein>
<dbReference type="CDD" id="cd00090">
    <property type="entry name" value="HTH_ARSR"/>
    <property type="match status" value="1"/>
</dbReference>
<dbReference type="STRING" id="1713.GCA_000718325_02761"/>
<dbReference type="Proteomes" id="UP000290517">
    <property type="component" value="Unassembled WGS sequence"/>
</dbReference>
<dbReference type="Gene3D" id="1.10.10.10">
    <property type="entry name" value="Winged helix-like DNA-binding domain superfamily/Winged helix DNA-binding domain"/>
    <property type="match status" value="1"/>
</dbReference>
<evidence type="ECO:0000313" key="5">
    <source>
        <dbReference type="Proteomes" id="UP000290517"/>
    </source>
</evidence>
<dbReference type="SUPFAM" id="SSF46785">
    <property type="entry name" value="Winged helix' DNA-binding domain"/>
    <property type="match status" value="1"/>
</dbReference>
<dbReference type="Pfam" id="PF12840">
    <property type="entry name" value="HTH_20"/>
    <property type="match status" value="1"/>
</dbReference>
<dbReference type="InterPro" id="IPR011991">
    <property type="entry name" value="ArsR-like_HTH"/>
</dbReference>
<keyword evidence="5" id="KW-1185">Reference proteome</keyword>
<reference evidence="4 5" key="1">
    <citation type="submission" date="2019-01" db="EMBL/GenBank/DDBJ databases">
        <title>Oerskovia turbata Genome sequencing and assembly.</title>
        <authorList>
            <person name="Dou T."/>
        </authorList>
    </citation>
    <scope>NUCLEOTIDE SEQUENCE [LARGE SCALE GENOMIC DNA]</scope>
    <source>
        <strain evidence="3 4">JCM12123</strain>
        <strain evidence="2 5">JCM3160</strain>
    </source>
</reference>
<evidence type="ECO:0000313" key="2">
    <source>
        <dbReference type="EMBL" id="RXR23747.1"/>
    </source>
</evidence>
<dbReference type="Proteomes" id="UP000289805">
    <property type="component" value="Unassembled WGS sequence"/>
</dbReference>
<dbReference type="OrthoDB" id="3399802at2"/>
<sequence length="305" mass="32185">MVVVVRTSAGGSRTPRRQWSSSGKKWGEQVPRQQVYGGFDGTTGRSDHGGRRTHVIQLLRDSKAPVSVQDIADEVGIHQNTARFHLESLVDAGLAERTQQTRTTPGRPKVLYRGTLPNQTHERAQAYRLLAEALTTAVAANVPEAATLTYTVGRTWGQKLADRPAPGEVLTEDEVSTLLVSKLDALWFAPTPRGEPSAHVSAPGKGMDALVLNNCPFVATARSTPQVVCSLHAGFINGTLAELGSDLRATALVPNFGQHHCVARLETVDRGRHDDAAPIPIVVAGAPGAAGPGALGTAGPAPDAC</sequence>